<organism evidence="2 3">
    <name type="scientific">Peribacillus simplex NBRC 15720 = DSM 1321</name>
    <dbReference type="NCBI Taxonomy" id="1349754"/>
    <lineage>
        <taxon>Bacteria</taxon>
        <taxon>Bacillati</taxon>
        <taxon>Bacillota</taxon>
        <taxon>Bacilli</taxon>
        <taxon>Bacillales</taxon>
        <taxon>Bacillaceae</taxon>
        <taxon>Peribacillus</taxon>
    </lineage>
</organism>
<dbReference type="GeneID" id="56474378"/>
<name>A0A223EJG7_9BACI</name>
<dbReference type="Proteomes" id="UP000214618">
    <property type="component" value="Chromosome"/>
</dbReference>
<evidence type="ECO:0000256" key="1">
    <source>
        <dbReference type="SAM" id="Phobius"/>
    </source>
</evidence>
<proteinExistence type="predicted"/>
<dbReference type="RefSeq" id="WP_063235872.1">
    <property type="nucleotide sequence ID" value="NZ_BCVO01000032.1"/>
</dbReference>
<feature type="transmembrane region" description="Helical" evidence="1">
    <location>
        <begin position="18"/>
        <end position="39"/>
    </location>
</feature>
<dbReference type="OrthoDB" id="282886at2"/>
<protein>
    <recommendedName>
        <fullName evidence="4">DUF2500 domain-containing protein</fullName>
    </recommendedName>
</protein>
<keyword evidence="1" id="KW-1133">Transmembrane helix</keyword>
<keyword evidence="1" id="KW-0472">Membrane</keyword>
<gene>
    <name evidence="2" type="ORF">BS1321_16590</name>
</gene>
<reference evidence="2 3" key="1">
    <citation type="submission" date="2016-10" db="EMBL/GenBank/DDBJ databases">
        <title>The whole genome sequencing and assembly of Bacillus simplex DSM 1321 strain.</title>
        <authorList>
            <person name="Park M.-K."/>
            <person name="Lee Y.-J."/>
            <person name="Yi H."/>
            <person name="Bahn Y.-S."/>
            <person name="Kim J.F."/>
            <person name="Lee D.-W."/>
        </authorList>
    </citation>
    <scope>NUCLEOTIDE SEQUENCE [LARGE SCALE GENOMIC DNA]</scope>
    <source>
        <strain evidence="2 3">DSM 1321</strain>
    </source>
</reference>
<dbReference type="InterPro" id="IPR019635">
    <property type="entry name" value="DUF2500"/>
</dbReference>
<dbReference type="Pfam" id="PF10694">
    <property type="entry name" value="DUF2500"/>
    <property type="match status" value="1"/>
</dbReference>
<evidence type="ECO:0008006" key="4">
    <source>
        <dbReference type="Google" id="ProtNLM"/>
    </source>
</evidence>
<evidence type="ECO:0000313" key="3">
    <source>
        <dbReference type="Proteomes" id="UP000214618"/>
    </source>
</evidence>
<accession>A0A223EJG7</accession>
<dbReference type="Gene3D" id="2.40.50.660">
    <property type="match status" value="1"/>
</dbReference>
<keyword evidence="1" id="KW-0812">Transmembrane</keyword>
<dbReference type="EMBL" id="CP017704">
    <property type="protein sequence ID" value="ASS95389.1"/>
    <property type="molecule type" value="Genomic_DNA"/>
</dbReference>
<evidence type="ECO:0000313" key="2">
    <source>
        <dbReference type="EMBL" id="ASS95389.1"/>
    </source>
</evidence>
<sequence>MDGFGGSGDWVFTGAPDFIGIMFVIFFIVIIVQLFIGLSQWKKNEESPRLVVPAIVKSKRTKVTRNVHTNDQNVSSQSTSTTYFSTFEFESGDRGEFRLSGREFGILAEGDNGTLTFQGTRYIDFARKDHGVS</sequence>
<dbReference type="AlphaFoldDB" id="A0A223EJG7"/>